<feature type="repeat" description="WD" evidence="3">
    <location>
        <begin position="343"/>
        <end position="384"/>
    </location>
</feature>
<sequence length="479" mass="54481">WMYFGYKRTEPNTIIFEQIFIVLKIAEFVSGALALVGHGSEEDYCFLFDSVALKEGVIDWPGLCYFLLLQLSEKAKRRSQRGNVPRWRPPRSLPSPHRDPIQKVRSLLTSISVAKGVKTEACSTFLKALPKHLWVTGLVLLHNLDKVAVSFTSKELCFYDMSSKPDFNCKYKIQGLKFTPWCLDYWADPSLPDQAVLTVGDIGGQVSALCFTSAQISLFESRWVRADSSGGASDLILWDELVRGRHRCCYVVSHQAHQPAWVRRVSYVGSLEAFLSCCTSPSSSLVVAWRNDSSGLRLTTFYTKRGVWDLDYHQQLKLIATAGMDHQVLLWNPYVTSEPAGVLCGHDGPVTAVCFMQNKQQLLSCSKDEVLCLWDLSSQQCLQRLTEVFPKTPEDAQALLFLHEEKHLLLLCFHCHLLQLQTHTETERRTTSHQSSVTCVLYNSLFRQVSWDREVKTCTQVRSFEPYNTHTEINRALVK</sequence>
<reference evidence="5" key="2">
    <citation type="submission" date="2025-09" db="UniProtKB">
        <authorList>
            <consortium name="Ensembl"/>
        </authorList>
    </citation>
    <scope>IDENTIFICATION</scope>
</reference>
<evidence type="ECO:0000313" key="5">
    <source>
        <dbReference type="Ensembl" id="ENSPMGP00000004444.1"/>
    </source>
</evidence>
<dbReference type="InterPro" id="IPR019775">
    <property type="entry name" value="WD40_repeat_CS"/>
</dbReference>
<name>A0A3B3ZIW9_9GOBI</name>
<proteinExistence type="predicted"/>
<dbReference type="PROSITE" id="PS50294">
    <property type="entry name" value="WD_REPEATS_REGION"/>
    <property type="match status" value="1"/>
</dbReference>
<dbReference type="InterPro" id="IPR001680">
    <property type="entry name" value="WD40_rpt"/>
</dbReference>
<organism evidence="5 6">
    <name type="scientific">Periophthalmus magnuspinnatus</name>
    <dbReference type="NCBI Taxonomy" id="409849"/>
    <lineage>
        <taxon>Eukaryota</taxon>
        <taxon>Metazoa</taxon>
        <taxon>Chordata</taxon>
        <taxon>Craniata</taxon>
        <taxon>Vertebrata</taxon>
        <taxon>Euteleostomi</taxon>
        <taxon>Actinopterygii</taxon>
        <taxon>Neopterygii</taxon>
        <taxon>Teleostei</taxon>
        <taxon>Neoteleostei</taxon>
        <taxon>Acanthomorphata</taxon>
        <taxon>Gobiaria</taxon>
        <taxon>Gobiiformes</taxon>
        <taxon>Gobioidei</taxon>
        <taxon>Gobiidae</taxon>
        <taxon>Oxudercinae</taxon>
        <taxon>Periophthalmus</taxon>
    </lineage>
</organism>
<dbReference type="InterPro" id="IPR036322">
    <property type="entry name" value="WD40_repeat_dom_sf"/>
</dbReference>
<evidence type="ECO:0000256" key="1">
    <source>
        <dbReference type="ARBA" id="ARBA00022574"/>
    </source>
</evidence>
<feature type="region of interest" description="Disordered" evidence="4">
    <location>
        <begin position="80"/>
        <end position="99"/>
    </location>
</feature>
<protein>
    <submittedName>
        <fullName evidence="5">Uncharacterized protein</fullName>
    </submittedName>
</protein>
<dbReference type="Pfam" id="PF00400">
    <property type="entry name" value="WD40"/>
    <property type="match status" value="2"/>
</dbReference>
<evidence type="ECO:0000256" key="2">
    <source>
        <dbReference type="ARBA" id="ARBA00022737"/>
    </source>
</evidence>
<evidence type="ECO:0000256" key="4">
    <source>
        <dbReference type="SAM" id="MobiDB-lite"/>
    </source>
</evidence>
<accession>A0A3B3ZIW9</accession>
<dbReference type="PROSITE" id="PS00678">
    <property type="entry name" value="WD_REPEATS_1"/>
    <property type="match status" value="1"/>
</dbReference>
<keyword evidence="2" id="KW-0677">Repeat</keyword>
<dbReference type="InterPro" id="IPR015943">
    <property type="entry name" value="WD40/YVTN_repeat-like_dom_sf"/>
</dbReference>
<dbReference type="SMART" id="SM00320">
    <property type="entry name" value="WD40"/>
    <property type="match status" value="3"/>
</dbReference>
<dbReference type="AlphaFoldDB" id="A0A3B3ZIW9"/>
<dbReference type="PANTHER" id="PTHR44324:SF1">
    <property type="entry name" value="WD REPEAT-CONTAINING PROTEIN 49"/>
    <property type="match status" value="1"/>
</dbReference>
<dbReference type="Proteomes" id="UP000261520">
    <property type="component" value="Unplaced"/>
</dbReference>
<evidence type="ECO:0000256" key="3">
    <source>
        <dbReference type="PROSITE-ProRule" id="PRU00221"/>
    </source>
</evidence>
<evidence type="ECO:0000313" key="6">
    <source>
        <dbReference type="Proteomes" id="UP000261520"/>
    </source>
</evidence>
<keyword evidence="1 3" id="KW-0853">WD repeat</keyword>
<dbReference type="PANTHER" id="PTHR44324">
    <property type="entry name" value="WD40 REPEAT DOMAIN 95"/>
    <property type="match status" value="1"/>
</dbReference>
<dbReference type="InterPro" id="IPR051242">
    <property type="entry name" value="WD-EF-hand_domain"/>
</dbReference>
<keyword evidence="6" id="KW-1185">Reference proteome</keyword>
<dbReference type="SUPFAM" id="SSF50978">
    <property type="entry name" value="WD40 repeat-like"/>
    <property type="match status" value="1"/>
</dbReference>
<dbReference type="Gene3D" id="2.130.10.10">
    <property type="entry name" value="YVTN repeat-like/Quinoprotein amine dehydrogenase"/>
    <property type="match status" value="1"/>
</dbReference>
<dbReference type="PROSITE" id="PS50082">
    <property type="entry name" value="WD_REPEATS_2"/>
    <property type="match status" value="1"/>
</dbReference>
<dbReference type="Ensembl" id="ENSPMGT00000004715.1">
    <property type="protein sequence ID" value="ENSPMGP00000004444.1"/>
    <property type="gene ID" value="ENSPMGG00000003741.1"/>
</dbReference>
<reference evidence="5" key="1">
    <citation type="submission" date="2025-08" db="UniProtKB">
        <authorList>
            <consortium name="Ensembl"/>
        </authorList>
    </citation>
    <scope>IDENTIFICATION</scope>
</reference>